<sequence>MRSLRSSACVQSLLDSPPGDFPDDLREGVTKSFIAIFSNLRDGPNMGGQSLEIHDAVHQFLFRISFSLLEPVEGDFALFIQKVSMASNDPETRGSENLHHCDAVDFYTLMQ</sequence>
<organism evidence="1 2">
    <name type="scientific">Tanacetum coccineum</name>
    <dbReference type="NCBI Taxonomy" id="301880"/>
    <lineage>
        <taxon>Eukaryota</taxon>
        <taxon>Viridiplantae</taxon>
        <taxon>Streptophyta</taxon>
        <taxon>Embryophyta</taxon>
        <taxon>Tracheophyta</taxon>
        <taxon>Spermatophyta</taxon>
        <taxon>Magnoliopsida</taxon>
        <taxon>eudicotyledons</taxon>
        <taxon>Gunneridae</taxon>
        <taxon>Pentapetalae</taxon>
        <taxon>asterids</taxon>
        <taxon>campanulids</taxon>
        <taxon>Asterales</taxon>
        <taxon>Asteraceae</taxon>
        <taxon>Asteroideae</taxon>
        <taxon>Anthemideae</taxon>
        <taxon>Anthemidinae</taxon>
        <taxon>Tanacetum</taxon>
    </lineage>
</organism>
<gene>
    <name evidence="1" type="ORF">Tco_1122558</name>
</gene>
<reference evidence="1" key="2">
    <citation type="submission" date="2022-01" db="EMBL/GenBank/DDBJ databases">
        <authorList>
            <person name="Yamashiro T."/>
            <person name="Shiraishi A."/>
            <person name="Satake H."/>
            <person name="Nakayama K."/>
        </authorList>
    </citation>
    <scope>NUCLEOTIDE SEQUENCE</scope>
</reference>
<evidence type="ECO:0000313" key="1">
    <source>
        <dbReference type="EMBL" id="GJU06128.1"/>
    </source>
</evidence>
<proteinExistence type="predicted"/>
<evidence type="ECO:0000313" key="2">
    <source>
        <dbReference type="Proteomes" id="UP001151760"/>
    </source>
</evidence>
<accession>A0ABQ5J0W2</accession>
<name>A0ABQ5J0W2_9ASTR</name>
<keyword evidence="2" id="KW-1185">Reference proteome</keyword>
<dbReference type="Proteomes" id="UP001151760">
    <property type="component" value="Unassembled WGS sequence"/>
</dbReference>
<reference evidence="1" key="1">
    <citation type="journal article" date="2022" name="Int. J. Mol. Sci.">
        <title>Draft Genome of Tanacetum Coccineum: Genomic Comparison of Closely Related Tanacetum-Family Plants.</title>
        <authorList>
            <person name="Yamashiro T."/>
            <person name="Shiraishi A."/>
            <person name="Nakayama K."/>
            <person name="Satake H."/>
        </authorList>
    </citation>
    <scope>NUCLEOTIDE SEQUENCE</scope>
</reference>
<comment type="caution">
    <text evidence="1">The sequence shown here is derived from an EMBL/GenBank/DDBJ whole genome shotgun (WGS) entry which is preliminary data.</text>
</comment>
<dbReference type="EMBL" id="BQNB010021411">
    <property type="protein sequence ID" value="GJU06128.1"/>
    <property type="molecule type" value="Genomic_DNA"/>
</dbReference>
<protein>
    <submittedName>
        <fullName evidence="1">Uncharacterized protein</fullName>
    </submittedName>
</protein>